<protein>
    <recommendedName>
        <fullName evidence="4">SWIM-type domain-containing protein</fullName>
    </recommendedName>
</protein>
<proteinExistence type="predicted"/>
<dbReference type="Proteomes" id="UP000678895">
    <property type="component" value="Unassembled WGS sequence"/>
</dbReference>
<evidence type="ECO:0000313" key="2">
    <source>
        <dbReference type="EMBL" id="GIO44062.1"/>
    </source>
</evidence>
<organism evidence="2 3">
    <name type="scientific">Paenibacillus apis</name>
    <dbReference type="NCBI Taxonomy" id="1792174"/>
    <lineage>
        <taxon>Bacteria</taxon>
        <taxon>Bacillati</taxon>
        <taxon>Bacillota</taxon>
        <taxon>Bacilli</taxon>
        <taxon>Bacillales</taxon>
        <taxon>Paenibacillaceae</taxon>
        <taxon>Paenibacillus</taxon>
    </lineage>
</organism>
<evidence type="ECO:0000256" key="1">
    <source>
        <dbReference type="SAM" id="MobiDB-lite"/>
    </source>
</evidence>
<accession>A0A919Y8L2</accession>
<dbReference type="EMBL" id="BORS01000014">
    <property type="protein sequence ID" value="GIO44062.1"/>
    <property type="molecule type" value="Genomic_DNA"/>
</dbReference>
<reference evidence="2" key="1">
    <citation type="submission" date="2021-03" db="EMBL/GenBank/DDBJ databases">
        <title>Antimicrobial resistance genes in bacteria isolated from Japanese honey, and their potential for conferring macrolide and lincosamide resistance in the American foulbrood pathogen Paenibacillus larvae.</title>
        <authorList>
            <person name="Okamoto M."/>
            <person name="Kumagai M."/>
            <person name="Kanamori H."/>
            <person name="Takamatsu D."/>
        </authorList>
    </citation>
    <scope>NUCLEOTIDE SEQUENCE</scope>
    <source>
        <strain evidence="2">J41TS4</strain>
    </source>
</reference>
<comment type="caution">
    <text evidence="2">The sequence shown here is derived from an EMBL/GenBank/DDBJ whole genome shotgun (WGS) entry which is preliminary data.</text>
</comment>
<feature type="region of interest" description="Disordered" evidence="1">
    <location>
        <begin position="217"/>
        <end position="241"/>
    </location>
</feature>
<dbReference type="AlphaFoldDB" id="A0A919Y8L2"/>
<evidence type="ECO:0008006" key="4">
    <source>
        <dbReference type="Google" id="ProtNLM"/>
    </source>
</evidence>
<keyword evidence="3" id="KW-1185">Reference proteome</keyword>
<name>A0A919Y8L2_9BACL</name>
<gene>
    <name evidence="2" type="ORF">J41TS4_38200</name>
</gene>
<evidence type="ECO:0000313" key="3">
    <source>
        <dbReference type="Proteomes" id="UP000678895"/>
    </source>
</evidence>
<sequence>MKRRQESRGEADKARVELVPEGLRVELPGGSDGKEGARVLLRACSTAMRERLELPLQVSRQPLLLARLLEEGAGALGDLLPASPPWRMAAEEDSAAAGAPLAAACSCGEAACGHLPEAMAIGEAAWATDAGLRLALVGWAPEALADAALACWAAAQPLPEPEAALRAYAGGPGAPQRSARGEGPHLAEWLADMAGQGHLHLPGPRFHDVAAGLQEEFRHGTPPGSASAAQPRLDREPGPEAAPWAALLPGVSGAAKGLELVAARVRERAAELAAGPPPRAAGSPNGKIRR</sequence>
<feature type="region of interest" description="Disordered" evidence="1">
    <location>
        <begin position="270"/>
        <end position="290"/>
    </location>
</feature>